<dbReference type="SUPFAM" id="SSF48008">
    <property type="entry name" value="GntR ligand-binding domain-like"/>
    <property type="match status" value="1"/>
</dbReference>
<evidence type="ECO:0000313" key="6">
    <source>
        <dbReference type="Proteomes" id="UP000019277"/>
    </source>
</evidence>
<evidence type="ECO:0000256" key="2">
    <source>
        <dbReference type="ARBA" id="ARBA00023125"/>
    </source>
</evidence>
<evidence type="ECO:0000256" key="3">
    <source>
        <dbReference type="ARBA" id="ARBA00023163"/>
    </source>
</evidence>
<organism evidence="5 6">
    <name type="scientific">Actinokineospora spheciospongiae</name>
    <dbReference type="NCBI Taxonomy" id="909613"/>
    <lineage>
        <taxon>Bacteria</taxon>
        <taxon>Bacillati</taxon>
        <taxon>Actinomycetota</taxon>
        <taxon>Actinomycetes</taxon>
        <taxon>Pseudonocardiales</taxon>
        <taxon>Pseudonocardiaceae</taxon>
        <taxon>Actinokineospora</taxon>
    </lineage>
</organism>
<evidence type="ECO:0000256" key="1">
    <source>
        <dbReference type="ARBA" id="ARBA00023015"/>
    </source>
</evidence>
<dbReference type="eggNOG" id="COG2186">
    <property type="taxonomic scope" value="Bacteria"/>
</dbReference>
<dbReference type="Pfam" id="PF00392">
    <property type="entry name" value="GntR"/>
    <property type="match status" value="1"/>
</dbReference>
<proteinExistence type="predicted"/>
<dbReference type="GO" id="GO:0003700">
    <property type="term" value="F:DNA-binding transcription factor activity"/>
    <property type="evidence" value="ECO:0007669"/>
    <property type="project" value="InterPro"/>
</dbReference>
<dbReference type="InterPro" id="IPR036388">
    <property type="entry name" value="WH-like_DNA-bd_sf"/>
</dbReference>
<dbReference type="Gene3D" id="1.20.120.530">
    <property type="entry name" value="GntR ligand-binding domain-like"/>
    <property type="match status" value="1"/>
</dbReference>
<dbReference type="InterPro" id="IPR036390">
    <property type="entry name" value="WH_DNA-bd_sf"/>
</dbReference>
<dbReference type="PATRIC" id="fig|909613.9.peg.6073"/>
<sequence>MHPVISGLPAKLLATLGTAIVNGDLAPGAVLRTEELERSHAVSRTVVRETLRVLESMRLVTSRRRVGITVRPRAEWNLYDPMVIRWRLAGVERAAQLRSLTELRAAVEPVAAGLAARNATPEQAGQLVSLALSLRASVTDLEAFLRHDIAFHHLVLRMSGNEMFTQLAEVVGEVLSGRTHHHLMPARPEAEAVRLHAAVAEAVARADPAAAEAAMRAIVTQAAEEMSAALGGA</sequence>
<dbReference type="Proteomes" id="UP000019277">
    <property type="component" value="Unassembled WGS sequence"/>
</dbReference>
<dbReference type="EMBL" id="AYXG01000232">
    <property type="protein sequence ID" value="EWC58644.1"/>
    <property type="molecule type" value="Genomic_DNA"/>
</dbReference>
<dbReference type="Gene3D" id="1.10.10.10">
    <property type="entry name" value="Winged helix-like DNA-binding domain superfamily/Winged helix DNA-binding domain"/>
    <property type="match status" value="1"/>
</dbReference>
<dbReference type="AlphaFoldDB" id="W7IX96"/>
<keyword evidence="1" id="KW-0805">Transcription regulation</keyword>
<dbReference type="SUPFAM" id="SSF46785">
    <property type="entry name" value="Winged helix' DNA-binding domain"/>
    <property type="match status" value="1"/>
</dbReference>
<comment type="caution">
    <text evidence="5">The sequence shown here is derived from an EMBL/GenBank/DDBJ whole genome shotgun (WGS) entry which is preliminary data.</text>
</comment>
<dbReference type="PROSITE" id="PS50949">
    <property type="entry name" value="HTH_GNTR"/>
    <property type="match status" value="1"/>
</dbReference>
<dbReference type="InterPro" id="IPR008920">
    <property type="entry name" value="TF_FadR/GntR_C"/>
</dbReference>
<dbReference type="InterPro" id="IPR000524">
    <property type="entry name" value="Tscrpt_reg_HTH_GntR"/>
</dbReference>
<reference evidence="5 6" key="1">
    <citation type="journal article" date="2014" name="Genome Announc.">
        <title>Draft Genome Sequence of the Antitrypanosomally Active Sponge-Associated Bacterium Actinokineospora sp. Strain EG49.</title>
        <authorList>
            <person name="Harjes J."/>
            <person name="Ryu T."/>
            <person name="Abdelmohsen U.R."/>
            <person name="Moitinho-Silva L."/>
            <person name="Horn H."/>
            <person name="Ravasi T."/>
            <person name="Hentschel U."/>
        </authorList>
    </citation>
    <scope>NUCLEOTIDE SEQUENCE [LARGE SCALE GENOMIC DNA]</scope>
    <source>
        <strain evidence="5 6">EG49</strain>
    </source>
</reference>
<keyword evidence="6" id="KW-1185">Reference proteome</keyword>
<dbReference type="SMART" id="SM00345">
    <property type="entry name" value="HTH_GNTR"/>
    <property type="match status" value="1"/>
</dbReference>
<dbReference type="STRING" id="909613.UO65_6072"/>
<feature type="domain" description="HTH gntR-type" evidence="4">
    <location>
        <begin position="6"/>
        <end position="73"/>
    </location>
</feature>
<dbReference type="Pfam" id="PF07729">
    <property type="entry name" value="FCD"/>
    <property type="match status" value="1"/>
</dbReference>
<protein>
    <submittedName>
        <fullName evidence="5">Transcriptional regulator, GntR family</fullName>
    </submittedName>
</protein>
<dbReference type="InterPro" id="IPR011711">
    <property type="entry name" value="GntR_C"/>
</dbReference>
<gene>
    <name evidence="5" type="ORF">UO65_6072</name>
</gene>
<dbReference type="GO" id="GO:0003677">
    <property type="term" value="F:DNA binding"/>
    <property type="evidence" value="ECO:0007669"/>
    <property type="project" value="UniProtKB-KW"/>
</dbReference>
<name>W7IX96_9PSEU</name>
<keyword evidence="3" id="KW-0804">Transcription</keyword>
<accession>W7IX96</accession>
<dbReference type="PANTHER" id="PTHR43537">
    <property type="entry name" value="TRANSCRIPTIONAL REGULATOR, GNTR FAMILY"/>
    <property type="match status" value="1"/>
</dbReference>
<evidence type="ECO:0000259" key="4">
    <source>
        <dbReference type="PROSITE" id="PS50949"/>
    </source>
</evidence>
<dbReference type="SMART" id="SM00895">
    <property type="entry name" value="FCD"/>
    <property type="match status" value="1"/>
</dbReference>
<evidence type="ECO:0000313" key="5">
    <source>
        <dbReference type="EMBL" id="EWC58644.1"/>
    </source>
</evidence>
<dbReference type="PANTHER" id="PTHR43537:SF44">
    <property type="entry name" value="GNTR FAMILY REGULATORY PROTEIN"/>
    <property type="match status" value="1"/>
</dbReference>
<keyword evidence="2" id="KW-0238">DNA-binding</keyword>